<dbReference type="SUPFAM" id="SSF52833">
    <property type="entry name" value="Thioredoxin-like"/>
    <property type="match status" value="1"/>
</dbReference>
<organism evidence="2 3">
    <name type="scientific">Desulforamulus aquiferis</name>
    <dbReference type="NCBI Taxonomy" id="1397668"/>
    <lineage>
        <taxon>Bacteria</taxon>
        <taxon>Bacillati</taxon>
        <taxon>Bacillota</taxon>
        <taxon>Clostridia</taxon>
        <taxon>Eubacteriales</taxon>
        <taxon>Peptococcaceae</taxon>
        <taxon>Desulforamulus</taxon>
    </lineage>
</organism>
<dbReference type="RefSeq" id="WP_304542847.1">
    <property type="nucleotide sequence ID" value="NZ_JARPTC010000014.1"/>
</dbReference>
<reference evidence="2" key="1">
    <citation type="journal article" date="2023" name="J. Hazard. Mater.">
        <title>Anaerobic biodegradation of pyrene and benzo[a]pyrene by a new sulfate-reducing Desulforamulus aquiferis strain DSA.</title>
        <authorList>
            <person name="Zhang Z."/>
            <person name="Sun J."/>
            <person name="Gong X."/>
            <person name="Wang C."/>
            <person name="Wang H."/>
        </authorList>
    </citation>
    <scope>NUCLEOTIDE SEQUENCE</scope>
    <source>
        <strain evidence="2">DSA</strain>
    </source>
</reference>
<dbReference type="InterPro" id="IPR001853">
    <property type="entry name" value="DSBA-like_thioredoxin_dom"/>
</dbReference>
<reference evidence="2" key="2">
    <citation type="submission" date="2023-03" db="EMBL/GenBank/DDBJ databases">
        <authorList>
            <person name="Zhang Z."/>
        </authorList>
    </citation>
    <scope>NUCLEOTIDE SEQUENCE</scope>
    <source>
        <strain evidence="2">DSA</strain>
    </source>
</reference>
<dbReference type="PANTHER" id="PTHR13887">
    <property type="entry name" value="GLUTATHIONE S-TRANSFERASE KAPPA"/>
    <property type="match status" value="1"/>
</dbReference>
<dbReference type="Proteomes" id="UP001172911">
    <property type="component" value="Unassembled WGS sequence"/>
</dbReference>
<evidence type="ECO:0000259" key="1">
    <source>
        <dbReference type="Pfam" id="PF01323"/>
    </source>
</evidence>
<protein>
    <submittedName>
        <fullName evidence="2">DsbA family protein</fullName>
    </submittedName>
</protein>
<sequence length="181" mass="20612">MGNGIVESLAKDYPLNIEWLGYELRPERPQEGELLSRLFPDFDPEAANQRFNKIGAEFNLIFRPVNFLPNTRLALLATEYAKDLGVFKEFHNGVFRAYFTEGRNIGCKEAILEIALSLGMNIKETEAALSNPNYLTRLEQNRQSGIPWQVTGLPTFIINEEKRIVGAQSLASFKRTLEQFL</sequence>
<comment type="caution">
    <text evidence="2">The sequence shown here is derived from an EMBL/GenBank/DDBJ whole genome shotgun (WGS) entry which is preliminary data.</text>
</comment>
<dbReference type="InterPro" id="IPR036249">
    <property type="entry name" value="Thioredoxin-like_sf"/>
</dbReference>
<feature type="domain" description="DSBA-like thioredoxin" evidence="1">
    <location>
        <begin position="51"/>
        <end position="177"/>
    </location>
</feature>
<name>A0AAW7ZFP5_9FIRM</name>
<gene>
    <name evidence="2" type="ORF">P6N53_10270</name>
</gene>
<dbReference type="Pfam" id="PF01323">
    <property type="entry name" value="DSBA"/>
    <property type="match status" value="1"/>
</dbReference>
<dbReference type="EMBL" id="JARPTC010000014">
    <property type="protein sequence ID" value="MDO7787605.1"/>
    <property type="molecule type" value="Genomic_DNA"/>
</dbReference>
<dbReference type="GO" id="GO:0016491">
    <property type="term" value="F:oxidoreductase activity"/>
    <property type="evidence" value="ECO:0007669"/>
    <property type="project" value="InterPro"/>
</dbReference>
<dbReference type="PANTHER" id="PTHR13887:SF41">
    <property type="entry name" value="THIOREDOXIN SUPERFAMILY PROTEIN"/>
    <property type="match status" value="1"/>
</dbReference>
<proteinExistence type="predicted"/>
<dbReference type="Gene3D" id="3.40.30.10">
    <property type="entry name" value="Glutaredoxin"/>
    <property type="match status" value="1"/>
</dbReference>
<keyword evidence="3" id="KW-1185">Reference proteome</keyword>
<dbReference type="AlphaFoldDB" id="A0AAW7ZFP5"/>
<accession>A0AAW7ZFP5</accession>
<evidence type="ECO:0000313" key="3">
    <source>
        <dbReference type="Proteomes" id="UP001172911"/>
    </source>
</evidence>
<evidence type="ECO:0000313" key="2">
    <source>
        <dbReference type="EMBL" id="MDO7787605.1"/>
    </source>
</evidence>